<feature type="transmembrane region" description="Helical" evidence="1">
    <location>
        <begin position="281"/>
        <end position="302"/>
    </location>
</feature>
<organism evidence="2 3">
    <name type="scientific">Micromonospora echinaurantiaca</name>
    <dbReference type="NCBI Taxonomy" id="47857"/>
    <lineage>
        <taxon>Bacteria</taxon>
        <taxon>Bacillati</taxon>
        <taxon>Actinomycetota</taxon>
        <taxon>Actinomycetes</taxon>
        <taxon>Micromonosporales</taxon>
        <taxon>Micromonosporaceae</taxon>
        <taxon>Micromonospora</taxon>
    </lineage>
</organism>
<feature type="transmembrane region" description="Helical" evidence="1">
    <location>
        <begin position="144"/>
        <end position="161"/>
    </location>
</feature>
<name>A0A1C5JQ22_9ACTN</name>
<sequence>MTLSLRGSVRQAAGSATMMYLSALAMSGVAILLSVALPPAERGLLVATTTSATIGVAVGGLSLETFLLAQGRQWLDETAGRRSLAIYTGTVPLTATLAWIFARYSEEANPGIAAVGAACIAASNIPAAAGLTLGQFLSVYRYRAAFAAIAPALYLVLIVAAVEDAELWLLAWLGCQALMAVALWTKHGLSLVRMARRPAPEQERLARLGLTHAGAVAQVFTYRFDQLALARHQGPDVLAVYSLAVAAIEFTQAGAVVAAQRTLGDHADGSAQRLQGVLRRALYLAVGMGLLVLVGLAAIGVLTSGYEAALLLGLILVARSVAVTFGKILSARLVNLGGERATAVIAAGTALAAVVGYSFTAPEFGAAGVAVISVGLFALHSTVTAVVLRKRSEPQVTAAPQADSSEPKVGNVV</sequence>
<accession>A0A1C5JQ22</accession>
<feature type="transmembrane region" description="Helical" evidence="1">
    <location>
        <begin position="43"/>
        <end position="63"/>
    </location>
</feature>
<dbReference type="AlphaFoldDB" id="A0A1C5JQ22"/>
<dbReference type="Proteomes" id="UP000198217">
    <property type="component" value="Chromosome I"/>
</dbReference>
<gene>
    <name evidence="2" type="ORF">GA0070609_4662</name>
</gene>
<proteinExistence type="predicted"/>
<keyword evidence="1" id="KW-0472">Membrane</keyword>
<keyword evidence="3" id="KW-1185">Reference proteome</keyword>
<feature type="transmembrane region" description="Helical" evidence="1">
    <location>
        <begin position="84"/>
        <end position="102"/>
    </location>
</feature>
<feature type="transmembrane region" description="Helical" evidence="1">
    <location>
        <begin position="114"/>
        <end position="137"/>
    </location>
</feature>
<keyword evidence="1" id="KW-1133">Transmembrane helix</keyword>
<evidence type="ECO:0000313" key="3">
    <source>
        <dbReference type="Proteomes" id="UP000198217"/>
    </source>
</evidence>
<feature type="transmembrane region" description="Helical" evidence="1">
    <location>
        <begin position="167"/>
        <end position="184"/>
    </location>
</feature>
<reference evidence="2 3" key="1">
    <citation type="submission" date="2016-06" db="EMBL/GenBank/DDBJ databases">
        <authorList>
            <person name="Kjaerup R.B."/>
            <person name="Dalgaard T.S."/>
            <person name="Juul-Madsen H.R."/>
        </authorList>
    </citation>
    <scope>NUCLEOTIDE SEQUENCE [LARGE SCALE GENOMIC DNA]</scope>
    <source>
        <strain evidence="2 3">DSM 43904</strain>
    </source>
</reference>
<evidence type="ECO:0000313" key="2">
    <source>
        <dbReference type="EMBL" id="SCG72106.1"/>
    </source>
</evidence>
<keyword evidence="1" id="KW-0812">Transmembrane</keyword>
<evidence type="ECO:0008006" key="4">
    <source>
        <dbReference type="Google" id="ProtNLM"/>
    </source>
</evidence>
<dbReference type="RefSeq" id="WP_157748276.1">
    <property type="nucleotide sequence ID" value="NZ_LT607750.1"/>
</dbReference>
<feature type="transmembrane region" description="Helical" evidence="1">
    <location>
        <begin position="12"/>
        <end position="37"/>
    </location>
</feature>
<evidence type="ECO:0000256" key="1">
    <source>
        <dbReference type="SAM" id="Phobius"/>
    </source>
</evidence>
<feature type="transmembrane region" description="Helical" evidence="1">
    <location>
        <begin position="308"/>
        <end position="329"/>
    </location>
</feature>
<protein>
    <recommendedName>
        <fullName evidence="4">Membrane protein involved in the export of O-antigen and teichoic acid</fullName>
    </recommendedName>
</protein>
<feature type="transmembrane region" description="Helical" evidence="1">
    <location>
        <begin position="341"/>
        <end position="360"/>
    </location>
</feature>
<feature type="transmembrane region" description="Helical" evidence="1">
    <location>
        <begin position="239"/>
        <end position="260"/>
    </location>
</feature>
<dbReference type="EMBL" id="LT607750">
    <property type="protein sequence ID" value="SCG72106.1"/>
    <property type="molecule type" value="Genomic_DNA"/>
</dbReference>
<feature type="transmembrane region" description="Helical" evidence="1">
    <location>
        <begin position="205"/>
        <end position="224"/>
    </location>
</feature>
<feature type="transmembrane region" description="Helical" evidence="1">
    <location>
        <begin position="366"/>
        <end position="388"/>
    </location>
</feature>